<protein>
    <submittedName>
        <fullName evidence="1">Uncharacterized protein</fullName>
    </submittedName>
</protein>
<keyword evidence="2" id="KW-1185">Reference proteome</keyword>
<dbReference type="Proteomes" id="UP000247973">
    <property type="component" value="Unassembled WGS sequence"/>
</dbReference>
<evidence type="ECO:0000313" key="2">
    <source>
        <dbReference type="Proteomes" id="UP000247973"/>
    </source>
</evidence>
<dbReference type="EMBL" id="QICL01000019">
    <property type="protein sequence ID" value="PXV62497.1"/>
    <property type="molecule type" value="Genomic_DNA"/>
</dbReference>
<dbReference type="AlphaFoldDB" id="A0A2V3PNR4"/>
<comment type="caution">
    <text evidence="1">The sequence shown here is derived from an EMBL/GenBank/DDBJ whole genome shotgun (WGS) entry which is preliminary data.</text>
</comment>
<reference evidence="1 2" key="1">
    <citation type="submission" date="2018-03" db="EMBL/GenBank/DDBJ databases">
        <title>Genomic Encyclopedia of Archaeal and Bacterial Type Strains, Phase II (KMG-II): from individual species to whole genera.</title>
        <authorList>
            <person name="Goeker M."/>
        </authorList>
    </citation>
    <scope>NUCLEOTIDE SEQUENCE [LARGE SCALE GENOMIC DNA]</scope>
    <source>
        <strain evidence="1 2">DSM 100214</strain>
    </source>
</reference>
<organism evidence="1 2">
    <name type="scientific">Dysgonomonas alginatilytica</name>
    <dbReference type="NCBI Taxonomy" id="1605892"/>
    <lineage>
        <taxon>Bacteria</taxon>
        <taxon>Pseudomonadati</taxon>
        <taxon>Bacteroidota</taxon>
        <taxon>Bacteroidia</taxon>
        <taxon>Bacteroidales</taxon>
        <taxon>Dysgonomonadaceae</taxon>
        <taxon>Dysgonomonas</taxon>
    </lineage>
</organism>
<accession>A0A2V3PNR4</accession>
<gene>
    <name evidence="1" type="ORF">CLV62_11939</name>
</gene>
<sequence>MLKFNAMKNINFLLISIITIMICFSLNSCSKDDDTQEPMGTIRVGGNDHKIVEAGYTTWPENDITCIQFIIEDSEATYNQSHIEIKMPTTLTGNWFTLTQDNPNWSVILRNFYVGDGTNMNNISEGRVRIKQLGNNDKENKCKFQVSFEITLTDGTTAVADIQAKFLNSSLWVGGR</sequence>
<proteinExistence type="predicted"/>
<name>A0A2V3PNR4_9BACT</name>
<evidence type="ECO:0000313" key="1">
    <source>
        <dbReference type="EMBL" id="PXV62497.1"/>
    </source>
</evidence>